<accession>A0A8B7ZNB5</accession>
<keyword evidence="1" id="KW-0472">Membrane</keyword>
<dbReference type="RefSeq" id="XP_022106390.1">
    <property type="nucleotide sequence ID" value="XM_022250698.1"/>
</dbReference>
<feature type="transmembrane region" description="Helical" evidence="1">
    <location>
        <begin position="69"/>
        <end position="88"/>
    </location>
</feature>
<dbReference type="Proteomes" id="UP000694845">
    <property type="component" value="Unplaced"/>
</dbReference>
<evidence type="ECO:0000313" key="4">
    <source>
        <dbReference type="RefSeq" id="XP_022106391.1"/>
    </source>
</evidence>
<evidence type="ECO:0000256" key="1">
    <source>
        <dbReference type="SAM" id="Phobius"/>
    </source>
</evidence>
<dbReference type="KEGG" id="aplc:110987707"/>
<evidence type="ECO:0000313" key="3">
    <source>
        <dbReference type="RefSeq" id="XP_022106390.1"/>
    </source>
</evidence>
<keyword evidence="1" id="KW-0812">Transmembrane</keyword>
<evidence type="ECO:0000313" key="2">
    <source>
        <dbReference type="Proteomes" id="UP000694845"/>
    </source>
</evidence>
<name>A0A8B7ZNB5_ACAPL</name>
<proteinExistence type="predicted"/>
<dbReference type="GeneID" id="110987707"/>
<keyword evidence="1" id="KW-1133">Transmembrane helix</keyword>
<protein>
    <submittedName>
        <fullName evidence="3 4">Uncharacterized protein LOC110987707</fullName>
    </submittedName>
</protein>
<keyword evidence="2" id="KW-1185">Reference proteome</keyword>
<feature type="transmembrane region" description="Helical" evidence="1">
    <location>
        <begin position="94"/>
        <end position="115"/>
    </location>
</feature>
<reference evidence="3 4" key="1">
    <citation type="submission" date="2025-04" db="UniProtKB">
        <authorList>
            <consortium name="RefSeq"/>
        </authorList>
    </citation>
    <scope>IDENTIFICATION</scope>
</reference>
<dbReference type="RefSeq" id="XP_022106391.1">
    <property type="nucleotide sequence ID" value="XM_022250699.1"/>
</dbReference>
<dbReference type="AlphaFoldDB" id="A0A8B7ZNB5"/>
<gene>
    <name evidence="3 4" type="primary">LOC110987707</name>
</gene>
<sequence>MALSTLARPDLRSRSGRDHDVATELRRHLAILQQSARDFAEQRQETVKILRAIVKDLRTWHERARKAKVYGGGAGLAGAVLVLGGAMFPSLRVALRLGAVIGGLGTAVNVGGIVVDTWTSNSVAEEVKQILERDRKAFDQFVSVVERSKSSWFVNSAGIVSPAVTKLLGKVNKEVNPIESLFRFISAAGEELGVGSVVAGAALFTIAAVPLNLFSLITNVNTSDPKIVQAIDSVIKILECPGDEIQKALSCMVQ</sequence>
<organism evidence="2 3">
    <name type="scientific">Acanthaster planci</name>
    <name type="common">Crown-of-thorns starfish</name>
    <dbReference type="NCBI Taxonomy" id="133434"/>
    <lineage>
        <taxon>Eukaryota</taxon>
        <taxon>Metazoa</taxon>
        <taxon>Echinodermata</taxon>
        <taxon>Eleutherozoa</taxon>
        <taxon>Asterozoa</taxon>
        <taxon>Asteroidea</taxon>
        <taxon>Valvatacea</taxon>
        <taxon>Valvatida</taxon>
        <taxon>Acanthasteridae</taxon>
        <taxon>Acanthaster</taxon>
    </lineage>
</organism>